<dbReference type="InterPro" id="IPR036864">
    <property type="entry name" value="Zn2-C6_fun-type_DNA-bd_sf"/>
</dbReference>
<feature type="compositionally biased region" description="Polar residues" evidence="1">
    <location>
        <begin position="937"/>
        <end position="946"/>
    </location>
</feature>
<dbReference type="SUPFAM" id="SSF57701">
    <property type="entry name" value="Zn2/Cys6 DNA-binding domain"/>
    <property type="match status" value="1"/>
</dbReference>
<feature type="region of interest" description="Disordered" evidence="1">
    <location>
        <begin position="937"/>
        <end position="979"/>
    </location>
</feature>
<organism evidence="3 4">
    <name type="scientific">Kluyveromyces dobzhanskii CBS 2104</name>
    <dbReference type="NCBI Taxonomy" id="1427455"/>
    <lineage>
        <taxon>Eukaryota</taxon>
        <taxon>Fungi</taxon>
        <taxon>Dikarya</taxon>
        <taxon>Ascomycota</taxon>
        <taxon>Saccharomycotina</taxon>
        <taxon>Saccharomycetes</taxon>
        <taxon>Saccharomycetales</taxon>
        <taxon>Saccharomycetaceae</taxon>
        <taxon>Kluyveromyces</taxon>
    </lineage>
</organism>
<dbReference type="Pfam" id="PF00172">
    <property type="entry name" value="Zn_clus"/>
    <property type="match status" value="1"/>
</dbReference>
<dbReference type="OrthoDB" id="4070208at2759"/>
<dbReference type="Gene3D" id="4.10.240.10">
    <property type="entry name" value="Zn(2)-C6 fungal-type DNA-binding domain"/>
    <property type="match status" value="1"/>
</dbReference>
<dbReference type="CDD" id="cd12148">
    <property type="entry name" value="fungal_TF_MHR"/>
    <property type="match status" value="1"/>
</dbReference>
<name>A0A0A8L7Q4_9SACH</name>
<dbReference type="InterPro" id="IPR001138">
    <property type="entry name" value="Zn2Cys6_DnaBD"/>
</dbReference>
<feature type="compositionally biased region" description="Polar residues" evidence="1">
    <location>
        <begin position="84"/>
        <end position="109"/>
    </location>
</feature>
<accession>A0A0A8L7Q4</accession>
<feature type="region of interest" description="Disordered" evidence="1">
    <location>
        <begin position="398"/>
        <end position="529"/>
    </location>
</feature>
<proteinExistence type="predicted"/>
<dbReference type="AlphaFoldDB" id="A0A0A8L7Q4"/>
<dbReference type="GO" id="GO:0008270">
    <property type="term" value="F:zinc ion binding"/>
    <property type="evidence" value="ECO:0007669"/>
    <property type="project" value="InterPro"/>
</dbReference>
<evidence type="ECO:0000259" key="2">
    <source>
        <dbReference type="PROSITE" id="PS50048"/>
    </source>
</evidence>
<feature type="region of interest" description="Disordered" evidence="1">
    <location>
        <begin position="81"/>
        <end position="109"/>
    </location>
</feature>
<dbReference type="PANTHER" id="PTHR47431:SF1">
    <property type="entry name" value="ZN(II)2CYS6 TRANSCRIPTION FACTOR (EUROFUNG)"/>
    <property type="match status" value="1"/>
</dbReference>
<feature type="compositionally biased region" description="Low complexity" evidence="1">
    <location>
        <begin position="958"/>
        <end position="969"/>
    </location>
</feature>
<dbReference type="SMART" id="SM00066">
    <property type="entry name" value="GAL4"/>
    <property type="match status" value="1"/>
</dbReference>
<evidence type="ECO:0000313" key="3">
    <source>
        <dbReference type="EMBL" id="CDO94214.1"/>
    </source>
</evidence>
<dbReference type="PROSITE" id="PS50048">
    <property type="entry name" value="ZN2_CY6_FUNGAL_2"/>
    <property type="match status" value="1"/>
</dbReference>
<feature type="domain" description="Zn(2)-C6 fungal-type" evidence="2">
    <location>
        <begin position="32"/>
        <end position="70"/>
    </location>
</feature>
<feature type="compositionally biased region" description="Polar residues" evidence="1">
    <location>
        <begin position="1"/>
        <end position="12"/>
    </location>
</feature>
<dbReference type="CDD" id="cd00067">
    <property type="entry name" value="GAL4"/>
    <property type="match status" value="1"/>
</dbReference>
<gene>
    <name evidence="3" type="ORF">KLDO_g2489</name>
</gene>
<sequence>MDQLGQANVSSEELTRDSNYPDGRKRKVAKRACLACREKKIKCDGEANPGPGGGPGKCTNCLHSMTECKFVASNRGGRRIFTKPKQSSAPISVASDNQPALNNGSEKNVNNDGIIAKSNSESSAISSGISSRLSSVNTSQSMAPLREIGSATHITGLPTTNSLPVTISNIHDSHFNNGNALIQPPASVHGQQQLQNYSKHSRNITLPHFSLAKHGELPVEPHPLSGETGTVHHNESLQDHSGYRYSGNIADNTNPMVNVGRYPTNKILPHLMMAVNTNSPHNPINNNPPGPHQFHEGMYVQPFDRQLPSANSFVSHQPTVNTNSTLGYDQMIPPRSRSVINYTSSLQPISTRPGNVSNSADNSHNTFGITTGGFPSQIVSGPAPASYFSQANWNTTSQSDWQNETVKNPKLFPSSASAVPTPTKHFDLRGDFEVGGLKKTKRSQSDSAQNKWKPVKRNNVVADLSSTDDTDRGNVVESSPDSPVPKLKKNHPSRIRPSDSDTYKSSSEERQYNLEQPERKNLPHDCPDGTSILPPTHFTMKMVDLYYDYIHPNVRVLPSKAEMKQAVDSREKTSLIYAMIVCALPFRCTKGKTKLGEPDYPLTVSECFDRIETYWEELEFIETLQTLNLLVYRSRCFHMDSTSTVKHLEKLLKTIAYSNVVAQYGDNLKFKEFLDISTRKNIVQIKVLLMNLWTAFSHICWIRNTFHDYTLLRETLSELSGTDERMEDKIVPGSQLVFITEGKRVPFKHSGQALPDTEAPRDILGDSRMIYLKDLDKKQVIDDASCEIYQFYICSIFHDWKNHRICEVAASAKLQNFNMSIQNKLYELKDEKSLMLVNWDILNCLAQSKVITLELQGDVSDLDILDFDIFRSPSLNLTELDELSKIIALKIPSLQAPSVMHSFQAMFHLLDVVALIELAAGKNLSCSHNLSQTPHARFVQPNSSTQGPESESGERTRSSVSSSSMNSRGGEYRDRHEKSSVISDDKMNMWSKYPLAFIELLEFVLPKLVNYIVWLKFLKFVSFDGKCALIYANKCIPLDEADFNTLNLVACARRSLYFGDQTLSDEELYRKIALVMELAFIKQKFNVVSEFTKMISIHLSAHEEVVKRVDQVIQYVNYVVGFTF</sequence>
<comment type="caution">
    <text evidence="3">The sequence shown here is derived from an EMBL/GenBank/DDBJ whole genome shotgun (WGS) entry which is preliminary data.</text>
</comment>
<dbReference type="PANTHER" id="PTHR47431">
    <property type="entry name" value="ZN(II)2CYS6 TRANSCRIPTION FACTOR (EUROFUNG)-RELATED"/>
    <property type="match status" value="1"/>
</dbReference>
<feature type="compositionally biased region" description="Basic and acidic residues" evidence="1">
    <location>
        <begin position="496"/>
        <end position="527"/>
    </location>
</feature>
<evidence type="ECO:0000313" key="4">
    <source>
        <dbReference type="Proteomes" id="UP000031516"/>
    </source>
</evidence>
<dbReference type="Proteomes" id="UP000031516">
    <property type="component" value="Unassembled WGS sequence"/>
</dbReference>
<feature type="region of interest" description="Disordered" evidence="1">
    <location>
        <begin position="1"/>
        <end position="23"/>
    </location>
</feature>
<protein>
    <submittedName>
        <fullName evidence="3">WGS project CCBQ000000000 data, contig 00106</fullName>
    </submittedName>
</protein>
<evidence type="ECO:0000256" key="1">
    <source>
        <dbReference type="SAM" id="MobiDB-lite"/>
    </source>
</evidence>
<dbReference type="GO" id="GO:0000981">
    <property type="term" value="F:DNA-binding transcription factor activity, RNA polymerase II-specific"/>
    <property type="evidence" value="ECO:0007669"/>
    <property type="project" value="InterPro"/>
</dbReference>
<feature type="compositionally biased region" description="Basic and acidic residues" evidence="1">
    <location>
        <begin position="970"/>
        <end position="979"/>
    </location>
</feature>
<keyword evidence="4" id="KW-1185">Reference proteome</keyword>
<dbReference type="EMBL" id="CCBQ010000037">
    <property type="protein sequence ID" value="CDO94214.1"/>
    <property type="molecule type" value="Genomic_DNA"/>
</dbReference>
<reference evidence="3 4" key="1">
    <citation type="submission" date="2014-03" db="EMBL/GenBank/DDBJ databases">
        <title>The genome of Kluyveromyces dobzhanskii.</title>
        <authorList>
            <person name="Nystedt B."/>
            <person name="Astrom S."/>
        </authorList>
    </citation>
    <scope>NUCLEOTIDE SEQUENCE [LARGE SCALE GENOMIC DNA]</scope>
    <source>
        <strain evidence="3 4">CBS 2104</strain>
    </source>
</reference>